<proteinExistence type="predicted"/>
<comment type="caution">
    <text evidence="3">The sequence shown here is derived from an EMBL/GenBank/DDBJ whole genome shotgun (WGS) entry which is preliminary data.</text>
</comment>
<feature type="transmembrane region" description="Helical" evidence="1">
    <location>
        <begin position="223"/>
        <end position="241"/>
    </location>
</feature>
<sequence>MEDIMVPPIEGLLADRNGAYIYLAFCVAALYDHLTSLDLEVDFIWRRPKLTSVAQLAFIVNRYLGDAVLIYIATVLILQARPEAVGHPHSKDLQCASLRQVSVWGAAVVTWTMQAIMVTRINVMYRDSFVIKLVQYAFFAVEVVTMIIMTVFLPGNSEPSRSPDWYKWQWGPIISFEVLMLSLSIWAGYLHYRDYSLTTGGKSIRPVFTDQGKTLAYVMMRDSILYPFIAMMLVVFNFAVWNTLPFTAAQVNTAIMVLAPRILGSRLILNLREVYYRPFGDEYSRDFTNTFRTPVHFAQGTTQISTKGSYGVGIYLQTRPIHMPPDYLC</sequence>
<evidence type="ECO:0000313" key="3">
    <source>
        <dbReference type="EMBL" id="KAF5310026.1"/>
    </source>
</evidence>
<dbReference type="AlphaFoldDB" id="A0A8H5ASF6"/>
<dbReference type="Pfam" id="PF20151">
    <property type="entry name" value="DUF6533"/>
    <property type="match status" value="1"/>
</dbReference>
<organism evidence="3 4">
    <name type="scientific">Psilocybe cf. subviscida</name>
    <dbReference type="NCBI Taxonomy" id="2480587"/>
    <lineage>
        <taxon>Eukaryota</taxon>
        <taxon>Fungi</taxon>
        <taxon>Dikarya</taxon>
        <taxon>Basidiomycota</taxon>
        <taxon>Agaricomycotina</taxon>
        <taxon>Agaricomycetes</taxon>
        <taxon>Agaricomycetidae</taxon>
        <taxon>Agaricales</taxon>
        <taxon>Agaricineae</taxon>
        <taxon>Strophariaceae</taxon>
        <taxon>Psilocybe</taxon>
    </lineage>
</organism>
<evidence type="ECO:0000313" key="4">
    <source>
        <dbReference type="Proteomes" id="UP000567179"/>
    </source>
</evidence>
<keyword evidence="4" id="KW-1185">Reference proteome</keyword>
<accession>A0A8H5ASF6</accession>
<evidence type="ECO:0000259" key="2">
    <source>
        <dbReference type="Pfam" id="PF20151"/>
    </source>
</evidence>
<feature type="transmembrane region" description="Helical" evidence="1">
    <location>
        <begin position="173"/>
        <end position="192"/>
    </location>
</feature>
<keyword evidence="1" id="KW-1133">Transmembrane helix</keyword>
<reference evidence="3 4" key="1">
    <citation type="journal article" date="2020" name="ISME J.">
        <title>Uncovering the hidden diversity of litter-decomposition mechanisms in mushroom-forming fungi.</title>
        <authorList>
            <person name="Floudas D."/>
            <person name="Bentzer J."/>
            <person name="Ahren D."/>
            <person name="Johansson T."/>
            <person name="Persson P."/>
            <person name="Tunlid A."/>
        </authorList>
    </citation>
    <scope>NUCLEOTIDE SEQUENCE [LARGE SCALE GENOMIC DNA]</scope>
    <source>
        <strain evidence="3 4">CBS 101986</strain>
    </source>
</reference>
<feature type="transmembrane region" description="Helical" evidence="1">
    <location>
        <begin position="101"/>
        <end position="121"/>
    </location>
</feature>
<feature type="domain" description="DUF6533" evidence="2">
    <location>
        <begin position="20"/>
        <end position="65"/>
    </location>
</feature>
<feature type="transmembrane region" description="Helical" evidence="1">
    <location>
        <begin position="20"/>
        <end position="39"/>
    </location>
</feature>
<dbReference type="EMBL" id="JAACJJ010000058">
    <property type="protein sequence ID" value="KAF5310026.1"/>
    <property type="molecule type" value="Genomic_DNA"/>
</dbReference>
<gene>
    <name evidence="3" type="ORF">D9619_010283</name>
</gene>
<keyword evidence="1" id="KW-0472">Membrane</keyword>
<dbReference type="OrthoDB" id="5043642at2759"/>
<protein>
    <recommendedName>
        <fullName evidence="2">DUF6533 domain-containing protein</fullName>
    </recommendedName>
</protein>
<feature type="transmembrane region" description="Helical" evidence="1">
    <location>
        <begin position="133"/>
        <end position="153"/>
    </location>
</feature>
<name>A0A8H5ASF6_9AGAR</name>
<keyword evidence="1" id="KW-0812">Transmembrane</keyword>
<evidence type="ECO:0000256" key="1">
    <source>
        <dbReference type="SAM" id="Phobius"/>
    </source>
</evidence>
<dbReference type="InterPro" id="IPR045340">
    <property type="entry name" value="DUF6533"/>
</dbReference>
<dbReference type="Proteomes" id="UP000567179">
    <property type="component" value="Unassembled WGS sequence"/>
</dbReference>
<feature type="transmembrane region" description="Helical" evidence="1">
    <location>
        <begin position="60"/>
        <end position="81"/>
    </location>
</feature>